<accession>A0A1Y1S177</accession>
<dbReference type="AlphaFoldDB" id="A0A1Y1S177"/>
<keyword evidence="1" id="KW-0812">Transmembrane</keyword>
<dbReference type="STRING" id="1963862.B4O97_03410"/>
<keyword evidence="1" id="KW-0472">Membrane</keyword>
<feature type="transmembrane region" description="Helical" evidence="1">
    <location>
        <begin position="21"/>
        <end position="40"/>
    </location>
</feature>
<sequence>MFEQRKKNIFAYEENMKIKKIVNRSALACAIVCVIVFVLTGGDPGSIGNTVGIAASMATAGLILIREIMS</sequence>
<reference evidence="2 3" key="1">
    <citation type="submission" date="2017-03" db="EMBL/GenBank/DDBJ databases">
        <title>Draft Genome sequence of Marispirochaeta sp. strain JC444.</title>
        <authorList>
            <person name="Shivani Y."/>
            <person name="Subhash Y."/>
            <person name="Sasikala C."/>
            <person name="Ramana C."/>
        </authorList>
    </citation>
    <scope>NUCLEOTIDE SEQUENCE [LARGE SCALE GENOMIC DNA]</scope>
    <source>
        <strain evidence="2 3">JC444</strain>
    </source>
</reference>
<evidence type="ECO:0000313" key="2">
    <source>
        <dbReference type="EMBL" id="ORC37250.1"/>
    </source>
</evidence>
<evidence type="ECO:0000313" key="3">
    <source>
        <dbReference type="Proteomes" id="UP000192343"/>
    </source>
</evidence>
<comment type="caution">
    <text evidence="2">The sequence shown here is derived from an EMBL/GenBank/DDBJ whole genome shotgun (WGS) entry which is preliminary data.</text>
</comment>
<name>A0A1Y1S177_9SPIO</name>
<evidence type="ECO:0000256" key="1">
    <source>
        <dbReference type="SAM" id="Phobius"/>
    </source>
</evidence>
<organism evidence="2 3">
    <name type="scientific">Marispirochaeta aestuarii</name>
    <dbReference type="NCBI Taxonomy" id="1963862"/>
    <lineage>
        <taxon>Bacteria</taxon>
        <taxon>Pseudomonadati</taxon>
        <taxon>Spirochaetota</taxon>
        <taxon>Spirochaetia</taxon>
        <taxon>Spirochaetales</taxon>
        <taxon>Spirochaetaceae</taxon>
        <taxon>Marispirochaeta</taxon>
    </lineage>
</organism>
<gene>
    <name evidence="2" type="ORF">B4O97_03410</name>
</gene>
<protein>
    <submittedName>
        <fullName evidence="2">Uncharacterized protein</fullName>
    </submittedName>
</protein>
<keyword evidence="3" id="KW-1185">Reference proteome</keyword>
<dbReference type="EMBL" id="MWQY01000003">
    <property type="protein sequence ID" value="ORC37250.1"/>
    <property type="molecule type" value="Genomic_DNA"/>
</dbReference>
<keyword evidence="1" id="KW-1133">Transmembrane helix</keyword>
<feature type="transmembrane region" description="Helical" evidence="1">
    <location>
        <begin position="46"/>
        <end position="65"/>
    </location>
</feature>
<dbReference type="Proteomes" id="UP000192343">
    <property type="component" value="Unassembled WGS sequence"/>
</dbReference>
<proteinExistence type="predicted"/>